<feature type="signal peptide" evidence="4">
    <location>
        <begin position="1"/>
        <end position="18"/>
    </location>
</feature>
<dbReference type="EMBL" id="HG316458">
    <property type="protein sequence ID" value="CDF89843.1"/>
    <property type="molecule type" value="Genomic_DNA"/>
</dbReference>
<dbReference type="Proteomes" id="UP000019375">
    <property type="component" value="Unassembled WGS sequence"/>
</dbReference>
<evidence type="ECO:0000313" key="6">
    <source>
        <dbReference type="EMBL" id="CDF89843.1"/>
    </source>
</evidence>
<evidence type="ECO:0000313" key="7">
    <source>
        <dbReference type="Proteomes" id="UP000019375"/>
    </source>
</evidence>
<keyword evidence="4" id="KW-0732">Signal</keyword>
<organism evidence="6 7">
    <name type="scientific">Zygosaccharomyces bailii (strain CLIB 213 / ATCC 58445 / CBS 680 / BCRC 21525 / NBRC 1098 / NCYC 1416 / NRRL Y-2227)</name>
    <dbReference type="NCBI Taxonomy" id="1333698"/>
    <lineage>
        <taxon>Eukaryota</taxon>
        <taxon>Fungi</taxon>
        <taxon>Dikarya</taxon>
        <taxon>Ascomycota</taxon>
        <taxon>Saccharomycotina</taxon>
        <taxon>Saccharomycetes</taxon>
        <taxon>Saccharomycetales</taxon>
        <taxon>Saccharomycetaceae</taxon>
        <taxon>Zygosaccharomyces</taxon>
    </lineage>
</organism>
<evidence type="ECO:0000256" key="1">
    <source>
        <dbReference type="ARBA" id="ARBA00007920"/>
    </source>
</evidence>
<dbReference type="PANTHER" id="PTHR12482">
    <property type="entry name" value="LIPASE ROG1-RELATED-RELATED"/>
    <property type="match status" value="1"/>
</dbReference>
<feature type="domain" description="DUF676" evidence="5">
    <location>
        <begin position="221"/>
        <end position="437"/>
    </location>
</feature>
<keyword evidence="2" id="KW-0442">Lipid degradation</keyword>
<feature type="region of interest" description="Disordered" evidence="3">
    <location>
        <begin position="526"/>
        <end position="558"/>
    </location>
</feature>
<feature type="region of interest" description="Disordered" evidence="3">
    <location>
        <begin position="459"/>
        <end position="497"/>
    </location>
</feature>
<evidence type="ECO:0000256" key="3">
    <source>
        <dbReference type="SAM" id="MobiDB-lite"/>
    </source>
</evidence>
<evidence type="ECO:0000256" key="4">
    <source>
        <dbReference type="SAM" id="SignalP"/>
    </source>
</evidence>
<evidence type="ECO:0000256" key="2">
    <source>
        <dbReference type="ARBA" id="ARBA00022963"/>
    </source>
</evidence>
<dbReference type="OrthoDB" id="5368485at2759"/>
<dbReference type="SUPFAM" id="SSF53474">
    <property type="entry name" value="alpha/beta-Hydrolases"/>
    <property type="match status" value="2"/>
</dbReference>
<accession>A0A8J2T865</accession>
<dbReference type="InterPro" id="IPR007751">
    <property type="entry name" value="DUF676_lipase-like"/>
</dbReference>
<keyword evidence="7" id="KW-1185">Reference proteome</keyword>
<feature type="region of interest" description="Disordered" evidence="3">
    <location>
        <begin position="382"/>
        <end position="401"/>
    </location>
</feature>
<name>A0A8J2T865_ZYGB2</name>
<dbReference type="InterPro" id="IPR029058">
    <property type="entry name" value="AB_hydrolase_fold"/>
</dbReference>
<comment type="similarity">
    <text evidence="1">Belongs to the putative lipase ROG1 family.</text>
</comment>
<keyword evidence="2" id="KW-0443">Lipid metabolism</keyword>
<evidence type="ECO:0000259" key="5">
    <source>
        <dbReference type="Pfam" id="PF05057"/>
    </source>
</evidence>
<dbReference type="Pfam" id="PF05057">
    <property type="entry name" value="DUF676"/>
    <property type="match status" value="1"/>
</dbReference>
<feature type="chain" id="PRO_5035175460" evidence="4">
    <location>
        <begin position="19"/>
        <end position="689"/>
    </location>
</feature>
<dbReference type="Gene3D" id="3.40.50.1820">
    <property type="entry name" value="alpha/beta hydrolase"/>
    <property type="match status" value="1"/>
</dbReference>
<dbReference type="InterPro" id="IPR044294">
    <property type="entry name" value="Lipase-like"/>
</dbReference>
<sequence>MHVMMFVFVFAASHSFDALLEPNAKLKEATERVSQMGMLLCLDDDADDDGILLFADRQSVGMGDAWRYRITADKRELESNTKQLYLRIKNTESALLRPVYIAGPYSFYVDVRPCNYDENRKFDEPIQFCCDLRPDEHFCAKLLFNKNSQLNEHECSWTIDILSQMCVTPLPRVKFRLKIGTTKKCTKLRYGDDFKSSQGFQVQTWDTDKLWNAPPKFPARPVHLVIVTHGIFSNIGCDMLYLKERIEKAAFAVADEFNPNVIVRGCMDIMGKSSHGIRALGVKVGKFVIKIIDELNKHYKIDKLSFVGHSLGGPTQTMAIHYIALKRPDIFDPVTGIKPVNFIALASPFLGVASDVPMFVSAGLTVGTFGLTGRDLTLRHTPLTSKEGLATSDPNKGPTSPVMELLPLAPAREVLERFVHRTLYANVLHDGIVPLRTAALLYLDWRSLAQVRKMRRNFQHPNENSSSTSDLSSNLHSQSPLSSPMGSSANPKTGVIPESSLDKTAAAQFFMPHKLVKYRKYARIQTMSSPSEDSSDSEGNEPSPPKNINKEEAKFNPPPEASTILAAISVITSPLPTEEYIMNPEARTDCIVHDRLYYPNELPPPHYKDRPFYKKLIYPNETSNKLQEEIARSWQESMTWRKVLVDLKPDSHNNIVVRRRFVNLFGNVAINDLAESHFGLEASKRYATL</sequence>
<dbReference type="GO" id="GO:0016042">
    <property type="term" value="P:lipid catabolic process"/>
    <property type="evidence" value="ECO:0007669"/>
    <property type="project" value="UniProtKB-KW"/>
</dbReference>
<reference evidence="7" key="1">
    <citation type="journal article" date="2013" name="Genome Announc.">
        <title>Genome sequence of the food spoilage yeast Zygosaccharomyces bailii CLIB 213(T).</title>
        <authorList>
            <person name="Galeote V."/>
            <person name="Bigey F."/>
            <person name="Devillers H."/>
            <person name="Neuveglise C."/>
            <person name="Dequin S."/>
        </authorList>
    </citation>
    <scope>NUCLEOTIDE SEQUENCE [LARGE SCALE GENOMIC DNA]</scope>
    <source>
        <strain evidence="7">CLIB 213 / ATCC 58445 / CBS 680 / CCRC 21525 / NBRC 1098 / NCYC 1416 / NRRL Y-2227</strain>
    </source>
</reference>
<dbReference type="GO" id="GO:0047372">
    <property type="term" value="F:monoacylglycerol lipase activity"/>
    <property type="evidence" value="ECO:0007669"/>
    <property type="project" value="TreeGrafter"/>
</dbReference>
<feature type="compositionally biased region" description="Low complexity" evidence="3">
    <location>
        <begin position="465"/>
        <end position="488"/>
    </location>
</feature>
<dbReference type="InterPro" id="IPR016445">
    <property type="entry name" value="Rog1_fam"/>
</dbReference>
<protein>
    <submittedName>
        <fullName evidence="6">ZYBA0S05-03026g1_1</fullName>
    </submittedName>
</protein>
<gene>
    <name evidence="6" type="ORF">BN860_03026g</name>
</gene>
<dbReference type="PANTHER" id="PTHR12482:SF20">
    <property type="entry name" value="LIPASE YDR444W-RELATED"/>
    <property type="match status" value="1"/>
</dbReference>
<dbReference type="PIRSF" id="PIRSF005412">
    <property type="entry name" value="UCP005412_abhydr"/>
    <property type="match status" value="1"/>
</dbReference>
<dbReference type="AlphaFoldDB" id="A0A8J2T865"/>
<proteinExistence type="inferred from homology"/>